<evidence type="ECO:0000313" key="11">
    <source>
        <dbReference type="EMBL" id="JAC76929.1"/>
    </source>
</evidence>
<dbReference type="GO" id="GO:0005524">
    <property type="term" value="F:ATP binding"/>
    <property type="evidence" value="ECO:0007669"/>
    <property type="project" value="UniProtKB-UniRule"/>
</dbReference>
<dbReference type="InterPro" id="IPR000719">
    <property type="entry name" value="Prot_kinase_dom"/>
</dbReference>
<evidence type="ECO:0000259" key="10">
    <source>
        <dbReference type="PROSITE" id="PS50222"/>
    </source>
</evidence>
<reference evidence="11" key="1">
    <citation type="submission" date="2014-05" db="EMBL/GenBank/DDBJ databases">
        <title>The transcriptome of the halophilic microalga Tetraselmis sp. GSL018 isolated from the Great Salt Lake, Utah.</title>
        <authorList>
            <person name="Jinkerson R.E."/>
            <person name="D'Adamo S."/>
            <person name="Posewitz M.C."/>
        </authorList>
    </citation>
    <scope>NUCLEOTIDE SEQUENCE</scope>
    <source>
        <strain evidence="11">GSL018</strain>
    </source>
</reference>
<dbReference type="SUPFAM" id="SSF56112">
    <property type="entry name" value="Protein kinase-like (PK-like)"/>
    <property type="match status" value="1"/>
</dbReference>
<feature type="domain" description="EF-hand" evidence="10">
    <location>
        <begin position="445"/>
        <end position="480"/>
    </location>
</feature>
<evidence type="ECO:0000256" key="5">
    <source>
        <dbReference type="ARBA" id="ARBA00022777"/>
    </source>
</evidence>
<evidence type="ECO:0000256" key="2">
    <source>
        <dbReference type="ARBA" id="ARBA00022679"/>
    </source>
</evidence>
<keyword evidence="1" id="KW-0723">Serine/threonine-protein kinase</keyword>
<dbReference type="PANTHER" id="PTHR24349">
    <property type="entry name" value="SERINE/THREONINE-PROTEIN KINASE"/>
    <property type="match status" value="1"/>
</dbReference>
<proteinExistence type="predicted"/>
<feature type="domain" description="Protein kinase" evidence="9">
    <location>
        <begin position="87"/>
        <end position="355"/>
    </location>
</feature>
<evidence type="ECO:0000256" key="3">
    <source>
        <dbReference type="ARBA" id="ARBA00022737"/>
    </source>
</evidence>
<evidence type="ECO:0000256" key="1">
    <source>
        <dbReference type="ARBA" id="ARBA00022527"/>
    </source>
</evidence>
<evidence type="ECO:0000256" key="8">
    <source>
        <dbReference type="PROSITE-ProRule" id="PRU10141"/>
    </source>
</evidence>
<dbReference type="InterPro" id="IPR011992">
    <property type="entry name" value="EF-hand-dom_pair"/>
</dbReference>
<dbReference type="PROSITE" id="PS50011">
    <property type="entry name" value="PROTEIN_KINASE_DOM"/>
    <property type="match status" value="1"/>
</dbReference>
<dbReference type="GO" id="GO:0005509">
    <property type="term" value="F:calcium ion binding"/>
    <property type="evidence" value="ECO:0007669"/>
    <property type="project" value="InterPro"/>
</dbReference>
<feature type="domain" description="EF-hand" evidence="10">
    <location>
        <begin position="485"/>
        <end position="520"/>
    </location>
</feature>
<evidence type="ECO:0000256" key="4">
    <source>
        <dbReference type="ARBA" id="ARBA00022741"/>
    </source>
</evidence>
<feature type="non-terminal residue" evidence="11">
    <location>
        <position position="1"/>
    </location>
</feature>
<dbReference type="AlphaFoldDB" id="A0A061S1N1"/>
<sequence>RPGICSRTEYVPRLGLPRHLVKRKPCVSHQRRSSCQKDRILCSGTQKRDYNASATDKVILRLPPGHHLQRQDVKRVFDYPTDLTEKYQLEEVIGKGSFGIVYRAIDRNTGLAYACKSICKIPKKQNHTTPHHLLKIRSEVDCMRTLGASLDAVFLKDTFEDENDIHLVMELCTGGPLIQSMDVSKLSEKRVAELIRSILRFLAQCHSKGLIYRDIKPGNFLYSTSDPESPLKATDFGLMIQHADSDPPLTTRAGTPVYLAPEVVTRNYSKQADIYSVGVLCFQLLTGRFPYWPSNSFKAPTLNELFDIISNADIDFSRLPDEGVSQPAIDFLKCLLNRDPSERITAAKALEHPWIKEGGEASTAPLDGTVVQRLQRFAVNGHLKQFVLNMIAEDIMAGNEIVSSDESNTFFEPLQDMFSTVDTDSSGDVSVNELVEGLMRQGYTLTESEVEQLVTRMDVNRDGRIEFDEFATCLLDWQEFKGGERWKKLVDRAFKKLDLNGDGYISLEELIALLPAAFKTEEEKRAAATAMMREFDAGTDGLISWTEFYDMLSDMSSQHALEYYDRRFTSAAINESETEITIRP</sequence>
<gene>
    <name evidence="11" type="primary">CPK</name>
    <name evidence="11" type="ORF">TSPGSL018_18897</name>
</gene>
<dbReference type="InterPro" id="IPR018247">
    <property type="entry name" value="EF_Hand_1_Ca_BS"/>
</dbReference>
<dbReference type="FunFam" id="1.10.238.10:FF:000178">
    <property type="entry name" value="Calmodulin-2 A"/>
    <property type="match status" value="1"/>
</dbReference>
<dbReference type="GO" id="GO:0004674">
    <property type="term" value="F:protein serine/threonine kinase activity"/>
    <property type="evidence" value="ECO:0007669"/>
    <property type="project" value="UniProtKB-KW"/>
</dbReference>
<dbReference type="PROSITE" id="PS00018">
    <property type="entry name" value="EF_HAND_1"/>
    <property type="match status" value="3"/>
</dbReference>
<feature type="binding site" evidence="8">
    <location>
        <position position="124"/>
    </location>
    <ligand>
        <name>ATP</name>
        <dbReference type="ChEBI" id="CHEBI:30616"/>
    </ligand>
</feature>
<dbReference type="InterPro" id="IPR011009">
    <property type="entry name" value="Kinase-like_dom_sf"/>
</dbReference>
<evidence type="ECO:0000256" key="7">
    <source>
        <dbReference type="ARBA" id="ARBA00022840"/>
    </source>
</evidence>
<dbReference type="PROSITE" id="PS00107">
    <property type="entry name" value="PROTEIN_KINASE_ATP"/>
    <property type="match status" value="1"/>
</dbReference>
<protein>
    <submittedName>
        <fullName evidence="11">Calcium-dependent protein kinase</fullName>
    </submittedName>
</protein>
<keyword evidence="5 11" id="KW-0418">Kinase</keyword>
<dbReference type="Gene3D" id="3.30.200.20">
    <property type="entry name" value="Phosphorylase Kinase, domain 1"/>
    <property type="match status" value="1"/>
</dbReference>
<evidence type="ECO:0000259" key="9">
    <source>
        <dbReference type="PROSITE" id="PS50011"/>
    </source>
</evidence>
<keyword evidence="6" id="KW-0106">Calcium</keyword>
<keyword evidence="4 8" id="KW-0547">Nucleotide-binding</keyword>
<accession>A0A061S1N1</accession>
<dbReference type="PROSITE" id="PS50222">
    <property type="entry name" value="EF_HAND_2"/>
    <property type="match status" value="4"/>
</dbReference>
<feature type="domain" description="EF-hand" evidence="10">
    <location>
        <begin position="523"/>
        <end position="558"/>
    </location>
</feature>
<organism evidence="11">
    <name type="scientific">Tetraselmis sp. GSL018</name>
    <dbReference type="NCBI Taxonomy" id="582737"/>
    <lineage>
        <taxon>Eukaryota</taxon>
        <taxon>Viridiplantae</taxon>
        <taxon>Chlorophyta</taxon>
        <taxon>core chlorophytes</taxon>
        <taxon>Chlorodendrophyceae</taxon>
        <taxon>Chlorodendrales</taxon>
        <taxon>Chlorodendraceae</taxon>
        <taxon>Tetraselmis</taxon>
    </lineage>
</organism>
<dbReference type="Pfam" id="PF00069">
    <property type="entry name" value="Pkinase"/>
    <property type="match status" value="1"/>
</dbReference>
<dbReference type="GO" id="GO:0043226">
    <property type="term" value="C:organelle"/>
    <property type="evidence" value="ECO:0007669"/>
    <property type="project" value="UniProtKB-ARBA"/>
</dbReference>
<dbReference type="InterPro" id="IPR050205">
    <property type="entry name" value="CDPK_Ser/Thr_kinases"/>
</dbReference>
<evidence type="ECO:0000256" key="6">
    <source>
        <dbReference type="ARBA" id="ARBA00022837"/>
    </source>
</evidence>
<dbReference type="SMART" id="SM00054">
    <property type="entry name" value="EFh"/>
    <property type="match status" value="4"/>
</dbReference>
<dbReference type="Gene3D" id="1.10.510.10">
    <property type="entry name" value="Transferase(Phosphotransferase) domain 1"/>
    <property type="match status" value="1"/>
</dbReference>
<dbReference type="InterPro" id="IPR008271">
    <property type="entry name" value="Ser/Thr_kinase_AS"/>
</dbReference>
<feature type="domain" description="EF-hand" evidence="10">
    <location>
        <begin position="409"/>
        <end position="444"/>
    </location>
</feature>
<dbReference type="EMBL" id="GBEZ01008621">
    <property type="protein sequence ID" value="JAC76929.1"/>
    <property type="molecule type" value="Transcribed_RNA"/>
</dbReference>
<dbReference type="Pfam" id="PF13499">
    <property type="entry name" value="EF-hand_7"/>
    <property type="match status" value="2"/>
</dbReference>
<keyword evidence="3" id="KW-0677">Repeat</keyword>
<keyword evidence="2" id="KW-0808">Transferase</keyword>
<dbReference type="SMART" id="SM00220">
    <property type="entry name" value="S_TKc"/>
    <property type="match status" value="1"/>
</dbReference>
<dbReference type="SUPFAM" id="SSF47473">
    <property type="entry name" value="EF-hand"/>
    <property type="match status" value="1"/>
</dbReference>
<dbReference type="InterPro" id="IPR002048">
    <property type="entry name" value="EF_hand_dom"/>
</dbReference>
<keyword evidence="7 8" id="KW-0067">ATP-binding</keyword>
<dbReference type="PROSITE" id="PS00108">
    <property type="entry name" value="PROTEIN_KINASE_ST"/>
    <property type="match status" value="1"/>
</dbReference>
<dbReference type="Gene3D" id="1.10.238.10">
    <property type="entry name" value="EF-hand"/>
    <property type="match status" value="1"/>
</dbReference>
<dbReference type="InterPro" id="IPR017441">
    <property type="entry name" value="Protein_kinase_ATP_BS"/>
</dbReference>
<name>A0A061S1N1_9CHLO</name>